<dbReference type="OrthoDB" id="3207464at2759"/>
<dbReference type="InterPro" id="IPR012340">
    <property type="entry name" value="NA-bd_OB-fold"/>
</dbReference>
<feature type="non-terminal residue" evidence="5">
    <location>
        <position position="157"/>
    </location>
</feature>
<evidence type="ECO:0000313" key="6">
    <source>
        <dbReference type="Proteomes" id="UP000265618"/>
    </source>
</evidence>
<evidence type="ECO:0000313" key="5">
    <source>
        <dbReference type="EMBL" id="GIQ89790.1"/>
    </source>
</evidence>
<gene>
    <name evidence="5" type="ORF">KIPB_012362</name>
</gene>
<proteinExistence type="predicted"/>
<feature type="domain" description="MCM C-terminal AAA(+) ATPase" evidence="3">
    <location>
        <begin position="111"/>
        <end position="155"/>
    </location>
</feature>
<dbReference type="Pfam" id="PF00493">
    <property type="entry name" value="MCM"/>
    <property type="match status" value="1"/>
</dbReference>
<evidence type="ECO:0000256" key="2">
    <source>
        <dbReference type="ARBA" id="ARBA00022840"/>
    </source>
</evidence>
<name>A0A9K3GPD4_9EUKA</name>
<evidence type="ECO:0000259" key="3">
    <source>
        <dbReference type="Pfam" id="PF00493"/>
    </source>
</evidence>
<accession>A0A9K3GPD4</accession>
<dbReference type="InterPro" id="IPR031327">
    <property type="entry name" value="MCM"/>
</dbReference>
<dbReference type="InterPro" id="IPR001208">
    <property type="entry name" value="MCM_dom"/>
</dbReference>
<protein>
    <submittedName>
        <fullName evidence="5">DNA replication licensing factor Mcm7</fullName>
    </submittedName>
</protein>
<dbReference type="EMBL" id="BDIP01005434">
    <property type="protein sequence ID" value="GIQ89790.1"/>
    <property type="molecule type" value="Genomic_DNA"/>
</dbReference>
<dbReference type="GO" id="GO:0000727">
    <property type="term" value="P:double-strand break repair via break-induced replication"/>
    <property type="evidence" value="ECO:0007669"/>
    <property type="project" value="TreeGrafter"/>
</dbReference>
<dbReference type="InterPro" id="IPR027417">
    <property type="entry name" value="P-loop_NTPase"/>
</dbReference>
<keyword evidence="6" id="KW-1185">Reference proteome</keyword>
<keyword evidence="2" id="KW-0067">ATP-binding</keyword>
<feature type="non-terminal residue" evidence="5">
    <location>
        <position position="1"/>
    </location>
</feature>
<dbReference type="Pfam" id="PF17207">
    <property type="entry name" value="MCM_OB"/>
    <property type="match status" value="1"/>
</dbReference>
<evidence type="ECO:0000259" key="4">
    <source>
        <dbReference type="Pfam" id="PF17207"/>
    </source>
</evidence>
<dbReference type="GO" id="GO:0003697">
    <property type="term" value="F:single-stranded DNA binding"/>
    <property type="evidence" value="ECO:0007669"/>
    <property type="project" value="TreeGrafter"/>
</dbReference>
<dbReference type="PANTHER" id="PTHR11630:SF26">
    <property type="entry name" value="DNA REPLICATION LICENSING FACTOR MCM7"/>
    <property type="match status" value="1"/>
</dbReference>
<dbReference type="InterPro" id="IPR033762">
    <property type="entry name" value="MCM_OB"/>
</dbReference>
<dbReference type="Gene3D" id="3.40.50.300">
    <property type="entry name" value="P-loop containing nucleotide triphosphate hydrolases"/>
    <property type="match status" value="1"/>
</dbReference>
<dbReference type="AlphaFoldDB" id="A0A9K3GPD4"/>
<keyword evidence="1" id="KW-0547">Nucleotide-binding</keyword>
<dbReference type="PANTHER" id="PTHR11630">
    <property type="entry name" value="DNA REPLICATION LICENSING FACTOR MCM FAMILY MEMBER"/>
    <property type="match status" value="1"/>
</dbReference>
<dbReference type="Proteomes" id="UP000265618">
    <property type="component" value="Unassembled WGS sequence"/>
</dbReference>
<comment type="caution">
    <text evidence="5">The sequence shown here is derived from an EMBL/GenBank/DDBJ whole genome shotgun (WGS) entry which is preliminary data.</text>
</comment>
<dbReference type="Gene3D" id="2.40.50.140">
    <property type="entry name" value="Nucleic acid-binding proteins"/>
    <property type="match status" value="1"/>
</dbReference>
<reference evidence="5 6" key="1">
    <citation type="journal article" date="2018" name="PLoS ONE">
        <title>The draft genome of Kipferlia bialata reveals reductive genome evolution in fornicate parasites.</title>
        <authorList>
            <person name="Tanifuji G."/>
            <person name="Takabayashi S."/>
            <person name="Kume K."/>
            <person name="Takagi M."/>
            <person name="Nakayama T."/>
            <person name="Kamikawa R."/>
            <person name="Inagaki Y."/>
            <person name="Hashimoto T."/>
        </authorList>
    </citation>
    <scope>NUCLEOTIDE SEQUENCE [LARGE SCALE GENOMIC DNA]</scope>
    <source>
        <strain evidence="5">NY0173</strain>
    </source>
</reference>
<dbReference type="GO" id="GO:0042555">
    <property type="term" value="C:MCM complex"/>
    <property type="evidence" value="ECO:0007669"/>
    <property type="project" value="TreeGrafter"/>
</dbReference>
<dbReference type="GO" id="GO:0005634">
    <property type="term" value="C:nucleus"/>
    <property type="evidence" value="ECO:0007669"/>
    <property type="project" value="TreeGrafter"/>
</dbReference>
<sequence length="157" mass="17315">ECTAEGVTGSLFFYPRGSLITSYRTVRLQEITAEVPTGHVPRSMTVRLFGTLARSLHPGDTVTVSGVLLPVPAEGLRRLRMGLAQDTNFVAMSCSKRKEDYGSTCLTPEEQETLEQMMARDDFQDILTNSIAPEIFGHRDLKRALLLAMTGSVPRVL</sequence>
<dbReference type="GO" id="GO:0006270">
    <property type="term" value="P:DNA replication initiation"/>
    <property type="evidence" value="ECO:0007669"/>
    <property type="project" value="TreeGrafter"/>
</dbReference>
<organism evidence="5 6">
    <name type="scientific">Kipferlia bialata</name>
    <dbReference type="NCBI Taxonomy" id="797122"/>
    <lineage>
        <taxon>Eukaryota</taxon>
        <taxon>Metamonada</taxon>
        <taxon>Carpediemonas-like organisms</taxon>
        <taxon>Kipferlia</taxon>
    </lineage>
</organism>
<evidence type="ECO:0000256" key="1">
    <source>
        <dbReference type="ARBA" id="ARBA00022741"/>
    </source>
</evidence>
<dbReference type="SUPFAM" id="SSF50249">
    <property type="entry name" value="Nucleic acid-binding proteins"/>
    <property type="match status" value="1"/>
</dbReference>
<feature type="domain" description="MCM OB" evidence="4">
    <location>
        <begin position="9"/>
        <end position="71"/>
    </location>
</feature>
<dbReference type="GO" id="GO:0017116">
    <property type="term" value="F:single-stranded DNA helicase activity"/>
    <property type="evidence" value="ECO:0007669"/>
    <property type="project" value="TreeGrafter"/>
</dbReference>
<dbReference type="GO" id="GO:0005524">
    <property type="term" value="F:ATP binding"/>
    <property type="evidence" value="ECO:0007669"/>
    <property type="project" value="UniProtKB-KW"/>
</dbReference>
<dbReference type="GO" id="GO:0006271">
    <property type="term" value="P:DNA strand elongation involved in DNA replication"/>
    <property type="evidence" value="ECO:0007669"/>
    <property type="project" value="TreeGrafter"/>
</dbReference>